<dbReference type="Proteomes" id="UP000789570">
    <property type="component" value="Unassembled WGS sequence"/>
</dbReference>
<evidence type="ECO:0000313" key="2">
    <source>
        <dbReference type="Proteomes" id="UP000789570"/>
    </source>
</evidence>
<evidence type="ECO:0000313" key="1">
    <source>
        <dbReference type="EMBL" id="CAG8751528.1"/>
    </source>
</evidence>
<accession>A0A9N9IV64</accession>
<dbReference type="AlphaFoldDB" id="A0A9N9IV64"/>
<dbReference type="EMBL" id="CAJVPQ010018639">
    <property type="protein sequence ID" value="CAG8751528.1"/>
    <property type="molecule type" value="Genomic_DNA"/>
</dbReference>
<protein>
    <submittedName>
        <fullName evidence="1">1390_t:CDS:1</fullName>
    </submittedName>
</protein>
<reference evidence="1" key="1">
    <citation type="submission" date="2021-06" db="EMBL/GenBank/DDBJ databases">
        <authorList>
            <person name="Kallberg Y."/>
            <person name="Tangrot J."/>
            <person name="Rosling A."/>
        </authorList>
    </citation>
    <scope>NUCLEOTIDE SEQUENCE</scope>
    <source>
        <strain evidence="1">UK204</strain>
    </source>
</reference>
<sequence>KGPFHKSFSAVVSSNGWGNQMLYALLFESENLDACRVDVYFEEILDL</sequence>
<organism evidence="1 2">
    <name type="scientific">Funneliformis caledonium</name>
    <dbReference type="NCBI Taxonomy" id="1117310"/>
    <lineage>
        <taxon>Eukaryota</taxon>
        <taxon>Fungi</taxon>
        <taxon>Fungi incertae sedis</taxon>
        <taxon>Mucoromycota</taxon>
        <taxon>Glomeromycotina</taxon>
        <taxon>Glomeromycetes</taxon>
        <taxon>Glomerales</taxon>
        <taxon>Glomeraceae</taxon>
        <taxon>Funneliformis</taxon>
    </lineage>
</organism>
<feature type="non-terminal residue" evidence="1">
    <location>
        <position position="47"/>
    </location>
</feature>
<keyword evidence="2" id="KW-1185">Reference proteome</keyword>
<comment type="caution">
    <text evidence="1">The sequence shown here is derived from an EMBL/GenBank/DDBJ whole genome shotgun (WGS) entry which is preliminary data.</text>
</comment>
<feature type="non-terminal residue" evidence="1">
    <location>
        <position position="1"/>
    </location>
</feature>
<name>A0A9N9IV64_9GLOM</name>
<proteinExistence type="predicted"/>
<gene>
    <name evidence="1" type="ORF">FCALED_LOCUS16354</name>
</gene>